<dbReference type="Proteomes" id="UP000051530">
    <property type="component" value="Unassembled WGS sequence"/>
</dbReference>
<proteinExistence type="predicted"/>
<dbReference type="EMBL" id="LGUB01000209">
    <property type="protein sequence ID" value="KRH93807.1"/>
    <property type="molecule type" value="Genomic_DNA"/>
</dbReference>
<accession>A0A0R0M2Z2</accession>
<reference evidence="1 2" key="1">
    <citation type="submission" date="2015-07" db="EMBL/GenBank/DDBJ databases">
        <title>The genome of Pseudoloma neurophilia, a relevant intracellular parasite of the zebrafish.</title>
        <authorList>
            <person name="Ndikumana S."/>
            <person name="Pelin A."/>
            <person name="Sanders J."/>
            <person name="Corradi N."/>
        </authorList>
    </citation>
    <scope>NUCLEOTIDE SEQUENCE [LARGE SCALE GENOMIC DNA]</scope>
    <source>
        <strain evidence="1 2">MK1</strain>
    </source>
</reference>
<protein>
    <submittedName>
        <fullName evidence="1">Uncharacterized protein</fullName>
    </submittedName>
</protein>
<dbReference type="VEuPathDB" id="MicrosporidiaDB:M153_5580002279"/>
<gene>
    <name evidence="1" type="ORF">M153_5580002279</name>
</gene>
<name>A0A0R0M2Z2_9MICR</name>
<evidence type="ECO:0000313" key="1">
    <source>
        <dbReference type="EMBL" id="KRH93807.1"/>
    </source>
</evidence>
<evidence type="ECO:0000313" key="2">
    <source>
        <dbReference type="Proteomes" id="UP000051530"/>
    </source>
</evidence>
<dbReference type="AlphaFoldDB" id="A0A0R0M2Z2"/>
<organism evidence="1 2">
    <name type="scientific">Pseudoloma neurophilia</name>
    <dbReference type="NCBI Taxonomy" id="146866"/>
    <lineage>
        <taxon>Eukaryota</taxon>
        <taxon>Fungi</taxon>
        <taxon>Fungi incertae sedis</taxon>
        <taxon>Microsporidia</taxon>
        <taxon>Pseudoloma</taxon>
    </lineage>
</organism>
<comment type="caution">
    <text evidence="1">The sequence shown here is derived from an EMBL/GenBank/DDBJ whole genome shotgun (WGS) entry which is preliminary data.</text>
</comment>
<keyword evidence="2" id="KW-1185">Reference proteome</keyword>
<sequence>MNNRENVKISDFIRSMKGVFNDVRVVLIKKEYTQRVRKFQ</sequence>